<feature type="compositionally biased region" description="Low complexity" evidence="5">
    <location>
        <begin position="65"/>
        <end position="82"/>
    </location>
</feature>
<reference evidence="8" key="1">
    <citation type="submission" date="2011-08" db="EMBL/GenBank/DDBJ databases">
        <authorList>
            <person name="Rombauts S."/>
        </authorList>
    </citation>
    <scope>NUCLEOTIDE SEQUENCE</scope>
    <source>
        <strain evidence="8">London</strain>
    </source>
</reference>
<sequence>MEKNSMKRSRGNKFWCLWQASNEINYPNNRLGWNDTLYRRLYSTIKKTRTGLIDPERKSKRGLFSNTSSSHSLSSYSSPLTLNSSSSSSLSSSVTTSSSNSHGGIFNLSFTPDGSLLLAATEGKAILAYDPFTHQLVKTVPNAHDAALNYIKFLDDRLFATCSDDCTIALWDLRNLSSKLRTLRGHAYWVKNVEYDTRTRTLLSSGYDGCIYMWDINKYDSTSFDHGPNGNPIHFTKPLFLSCLMRMRLTHDSSKMIICTSEGYIMVIHDLKLEKLEKDLSGFQSDLYRLMQKRHSCGFDFGSWFNPLFSARRNRIELISDFPPNNESHSIFSLDVHPHNWSIISRNISRDENSEWTCVHDIQGDKWPYETVPIDVPKQGIFVSHPSSRVTIMSTNLTSDINESASSGSNTRNIAQTLNSRITSNAVQSSPTATSSSLSSTSNTSSTTATTTTAINNTSSSTSYSSSVSDLHVSPVVIISARTLNRRAHATILAPNASYRQIEPGTPDPPRIYRNLDRLTHYREELNVGPGFIKELCFSPDGRIICSPYECGIRFLSFNQDCSEMSSATSDNPQPLHELKVIVHHSNLVVTTKFSPNNFMLASGCLEGNVNFYQPAFLTPMKLPLKIGCPNHEPYLYVGEDNTIEGVYAPLDYARHYFLYKIFNVTLVDLGPRETEFCNEKGNCSGALRFLQTGAVDYANMITQNQLSSIPVNLNIGPIIRQSECHLINKPEMRIDLKSEDFLSIIYKLDVWVIMLSLVLLFVFIVLTLVNKYLVKYYVNERPLMLWNLYEIALGRRKIDRGSNLLIGFNLIRSRKFLHIDTIKDVLDHEMTPTALGLLFCRYSIQNPSTPEYQKIASRLRLIKPEEATTSKLIDVIYDSHQVLVEDATVGLRLKGMTCMLDGPVDENSSPVYISKTSVGQLLYQFVLSLSTDPKVARSANEAAYRVFETDNFDNKSVYAVQSRR</sequence>
<dbReference type="InterPro" id="IPR001680">
    <property type="entry name" value="WD40_rpt"/>
</dbReference>
<evidence type="ECO:0000256" key="6">
    <source>
        <dbReference type="SAM" id="Phobius"/>
    </source>
</evidence>
<dbReference type="InterPro" id="IPR019775">
    <property type="entry name" value="WD40_repeat_CS"/>
</dbReference>
<evidence type="ECO:0000313" key="7">
    <source>
        <dbReference type="EnsemblMetazoa" id="tetur11g01480.1"/>
    </source>
</evidence>
<proteinExistence type="inferred from homology"/>
<protein>
    <submittedName>
        <fullName evidence="7">Uncharacterized protein</fullName>
    </submittedName>
</protein>
<dbReference type="PANTHER" id="PTHR14588:SF2">
    <property type="entry name" value="DDB1- AND CUL4-ASSOCIATED FACTOR 10"/>
    <property type="match status" value="1"/>
</dbReference>
<keyword evidence="2 4" id="KW-0853">WD repeat</keyword>
<evidence type="ECO:0000256" key="4">
    <source>
        <dbReference type="PROSITE-ProRule" id="PRU00221"/>
    </source>
</evidence>
<evidence type="ECO:0000256" key="1">
    <source>
        <dbReference type="ARBA" id="ARBA00005903"/>
    </source>
</evidence>
<organism evidence="7 8">
    <name type="scientific">Tetranychus urticae</name>
    <name type="common">Two-spotted spider mite</name>
    <dbReference type="NCBI Taxonomy" id="32264"/>
    <lineage>
        <taxon>Eukaryota</taxon>
        <taxon>Metazoa</taxon>
        <taxon>Ecdysozoa</taxon>
        <taxon>Arthropoda</taxon>
        <taxon>Chelicerata</taxon>
        <taxon>Arachnida</taxon>
        <taxon>Acari</taxon>
        <taxon>Acariformes</taxon>
        <taxon>Trombidiformes</taxon>
        <taxon>Prostigmata</taxon>
        <taxon>Eleutherengona</taxon>
        <taxon>Raphignathae</taxon>
        <taxon>Tetranychoidea</taxon>
        <taxon>Tetranychidae</taxon>
        <taxon>Tetranychus</taxon>
    </lineage>
</organism>
<dbReference type="PROSITE" id="PS50294">
    <property type="entry name" value="WD_REPEATS_REGION"/>
    <property type="match status" value="1"/>
</dbReference>
<feature type="repeat" description="WD" evidence="4">
    <location>
        <begin position="183"/>
        <end position="224"/>
    </location>
</feature>
<evidence type="ECO:0000313" key="8">
    <source>
        <dbReference type="Proteomes" id="UP000015104"/>
    </source>
</evidence>
<reference evidence="7" key="2">
    <citation type="submission" date="2015-06" db="UniProtKB">
        <authorList>
            <consortium name="EnsemblMetazoa"/>
        </authorList>
    </citation>
    <scope>IDENTIFICATION</scope>
</reference>
<name>T1KGN9_TETUR</name>
<dbReference type="PROSITE" id="PS00678">
    <property type="entry name" value="WD_REPEATS_1"/>
    <property type="match status" value="1"/>
</dbReference>
<dbReference type="HOGENOM" id="CLU_916239_0_0_1"/>
<accession>T1KGN9</accession>
<dbReference type="InterPro" id="IPR039085">
    <property type="entry name" value="DCA10"/>
</dbReference>
<dbReference type="EMBL" id="CAEY01000069">
    <property type="status" value="NOT_ANNOTATED_CDS"/>
    <property type="molecule type" value="Genomic_DNA"/>
</dbReference>
<feature type="repeat" description="WD" evidence="4">
    <location>
        <begin position="141"/>
        <end position="181"/>
    </location>
</feature>
<dbReference type="SUPFAM" id="SSF50952">
    <property type="entry name" value="Soluble quinoprotein glucose dehydrogenase"/>
    <property type="match status" value="1"/>
</dbReference>
<dbReference type="SMART" id="SM00320">
    <property type="entry name" value="WD40"/>
    <property type="match status" value="4"/>
</dbReference>
<feature type="region of interest" description="Disordered" evidence="5">
    <location>
        <begin position="421"/>
        <end position="467"/>
    </location>
</feature>
<dbReference type="Gene3D" id="2.130.10.10">
    <property type="entry name" value="YVTN repeat-like/Quinoprotein amine dehydrogenase"/>
    <property type="match status" value="2"/>
</dbReference>
<keyword evidence="6" id="KW-1133">Transmembrane helix</keyword>
<dbReference type="EnsemblMetazoa" id="tetur11g01480.1">
    <property type="protein sequence ID" value="tetur11g01480.1"/>
    <property type="gene ID" value="tetur11g01480"/>
</dbReference>
<dbReference type="SUPFAM" id="SSF50978">
    <property type="entry name" value="WD40 repeat-like"/>
    <property type="match status" value="1"/>
</dbReference>
<dbReference type="PROSITE" id="PS50082">
    <property type="entry name" value="WD_REPEATS_2"/>
    <property type="match status" value="2"/>
</dbReference>
<dbReference type="GO" id="GO:0080008">
    <property type="term" value="C:Cul4-RING E3 ubiquitin ligase complex"/>
    <property type="evidence" value="ECO:0007669"/>
    <property type="project" value="TreeGrafter"/>
</dbReference>
<comment type="similarity">
    <text evidence="1">Belongs to the WD repeat DCAF10 family.</text>
</comment>
<dbReference type="InterPro" id="IPR015943">
    <property type="entry name" value="WD40/YVTN_repeat-like_dom_sf"/>
</dbReference>
<dbReference type="InterPro" id="IPR011041">
    <property type="entry name" value="Quinoprot_gluc/sorb_DH_b-prop"/>
</dbReference>
<keyword evidence="6" id="KW-0472">Membrane</keyword>
<feature type="transmembrane region" description="Helical" evidence="6">
    <location>
        <begin position="751"/>
        <end position="775"/>
    </location>
</feature>
<feature type="compositionally biased region" description="Low complexity" evidence="5">
    <location>
        <begin position="429"/>
        <end position="467"/>
    </location>
</feature>
<evidence type="ECO:0000256" key="2">
    <source>
        <dbReference type="ARBA" id="ARBA00022574"/>
    </source>
</evidence>
<dbReference type="AlphaFoldDB" id="T1KGN9"/>
<dbReference type="STRING" id="32264.T1KGN9"/>
<keyword evidence="3" id="KW-0677">Repeat</keyword>
<keyword evidence="8" id="KW-1185">Reference proteome</keyword>
<keyword evidence="6" id="KW-0812">Transmembrane</keyword>
<dbReference type="Proteomes" id="UP000015104">
    <property type="component" value="Unassembled WGS sequence"/>
</dbReference>
<dbReference type="InterPro" id="IPR036322">
    <property type="entry name" value="WD40_repeat_dom_sf"/>
</dbReference>
<dbReference type="PANTHER" id="PTHR14588">
    <property type="entry name" value="DDB1- AND CUL4-ASSOCIATED FACTOR 10"/>
    <property type="match status" value="1"/>
</dbReference>
<evidence type="ECO:0000256" key="3">
    <source>
        <dbReference type="ARBA" id="ARBA00022737"/>
    </source>
</evidence>
<feature type="region of interest" description="Disordered" evidence="5">
    <location>
        <begin position="62"/>
        <end position="82"/>
    </location>
</feature>
<dbReference type="Pfam" id="PF00400">
    <property type="entry name" value="WD40"/>
    <property type="match status" value="2"/>
</dbReference>
<evidence type="ECO:0000256" key="5">
    <source>
        <dbReference type="SAM" id="MobiDB-lite"/>
    </source>
</evidence>